<keyword evidence="6" id="KW-0812">Transmembrane</keyword>
<evidence type="ECO:0000256" key="2">
    <source>
        <dbReference type="ARBA" id="ARBA00022729"/>
    </source>
</evidence>
<name>A0A840QFF6_9PSEU</name>
<evidence type="ECO:0000313" key="9">
    <source>
        <dbReference type="Proteomes" id="UP000584374"/>
    </source>
</evidence>
<keyword evidence="5" id="KW-0676">Redox-active center</keyword>
<dbReference type="GO" id="GO:0016853">
    <property type="term" value="F:isomerase activity"/>
    <property type="evidence" value="ECO:0007669"/>
    <property type="project" value="UniProtKB-KW"/>
</dbReference>
<keyword evidence="3" id="KW-0560">Oxidoreductase</keyword>
<evidence type="ECO:0000259" key="7">
    <source>
        <dbReference type="PROSITE" id="PS51352"/>
    </source>
</evidence>
<evidence type="ECO:0000256" key="4">
    <source>
        <dbReference type="ARBA" id="ARBA00023157"/>
    </source>
</evidence>
<dbReference type="SUPFAM" id="SSF52833">
    <property type="entry name" value="Thioredoxin-like"/>
    <property type="match status" value="1"/>
</dbReference>
<dbReference type="RefSeq" id="WP_184727094.1">
    <property type="nucleotide sequence ID" value="NZ_JACHIW010000001.1"/>
</dbReference>
<dbReference type="EMBL" id="JACHIW010000001">
    <property type="protein sequence ID" value="MBB5155823.1"/>
    <property type="molecule type" value="Genomic_DNA"/>
</dbReference>
<dbReference type="PROSITE" id="PS51352">
    <property type="entry name" value="THIOREDOXIN_2"/>
    <property type="match status" value="1"/>
</dbReference>
<comment type="caution">
    <text evidence="8">The sequence shown here is derived from an EMBL/GenBank/DDBJ whole genome shotgun (WGS) entry which is preliminary data.</text>
</comment>
<dbReference type="GO" id="GO:0016491">
    <property type="term" value="F:oxidoreductase activity"/>
    <property type="evidence" value="ECO:0007669"/>
    <property type="project" value="UniProtKB-KW"/>
</dbReference>
<dbReference type="Gene3D" id="3.40.30.10">
    <property type="entry name" value="Glutaredoxin"/>
    <property type="match status" value="1"/>
</dbReference>
<keyword evidence="6" id="KW-1133">Transmembrane helix</keyword>
<dbReference type="InterPro" id="IPR012336">
    <property type="entry name" value="Thioredoxin-like_fold"/>
</dbReference>
<dbReference type="Pfam" id="PF13462">
    <property type="entry name" value="Thioredoxin_4"/>
    <property type="match status" value="1"/>
</dbReference>
<keyword evidence="4" id="KW-1015">Disulfide bond</keyword>
<dbReference type="InterPro" id="IPR036249">
    <property type="entry name" value="Thioredoxin-like_sf"/>
</dbReference>
<evidence type="ECO:0000313" key="8">
    <source>
        <dbReference type="EMBL" id="MBB5155823.1"/>
    </source>
</evidence>
<dbReference type="PANTHER" id="PTHR13887">
    <property type="entry name" value="GLUTATHIONE S-TRANSFERASE KAPPA"/>
    <property type="match status" value="1"/>
</dbReference>
<feature type="domain" description="Thioredoxin" evidence="7">
    <location>
        <begin position="47"/>
        <end position="247"/>
    </location>
</feature>
<reference evidence="8 9" key="1">
    <citation type="submission" date="2020-08" db="EMBL/GenBank/DDBJ databases">
        <title>Sequencing the genomes of 1000 actinobacteria strains.</title>
        <authorList>
            <person name="Klenk H.-P."/>
        </authorList>
    </citation>
    <scope>NUCLEOTIDE SEQUENCE [LARGE SCALE GENOMIC DNA]</scope>
    <source>
        <strain evidence="8 9">DSM 45584</strain>
    </source>
</reference>
<accession>A0A840QFF6</accession>
<sequence length="248" mass="27089">MPKNNNPLTRKSWLSTNLILTITVIIVAVLVFGGVLLFSRSGNNNTSSGGQTVAAEVLRKPDSHVLLESPGNKVTVVEFLDYQCPACHQYYEALTKQVEKDYAGKITFITRNFPLSIHPLARPAAQAAEAAGVQGKFKEMYHALYDNYAAWALTPDGQSTSSDEARARGAFDQYARQLGLDVAKFHQDMNSPQVNAKIDGDSADAQRAGAEGTPTIFINGKQFNPGNVQTVQQLNDAFRARVDEEQAK</sequence>
<evidence type="ECO:0000256" key="6">
    <source>
        <dbReference type="SAM" id="Phobius"/>
    </source>
</evidence>
<dbReference type="Proteomes" id="UP000584374">
    <property type="component" value="Unassembled WGS sequence"/>
</dbReference>
<keyword evidence="2" id="KW-0732">Signal</keyword>
<keyword evidence="8" id="KW-0413">Isomerase</keyword>
<organism evidence="8 9">
    <name type="scientific">Saccharopolyspora phatthalungensis</name>
    <dbReference type="NCBI Taxonomy" id="664693"/>
    <lineage>
        <taxon>Bacteria</taxon>
        <taxon>Bacillati</taxon>
        <taxon>Actinomycetota</taxon>
        <taxon>Actinomycetes</taxon>
        <taxon>Pseudonocardiales</taxon>
        <taxon>Pseudonocardiaceae</taxon>
        <taxon>Saccharopolyspora</taxon>
    </lineage>
</organism>
<dbReference type="AlphaFoldDB" id="A0A840QFF6"/>
<dbReference type="InterPro" id="IPR013766">
    <property type="entry name" value="Thioredoxin_domain"/>
</dbReference>
<feature type="transmembrane region" description="Helical" evidence="6">
    <location>
        <begin position="12"/>
        <end position="38"/>
    </location>
</feature>
<gene>
    <name evidence="8" type="ORF">BJ970_003357</name>
</gene>
<keyword evidence="9" id="KW-1185">Reference proteome</keyword>
<evidence type="ECO:0000256" key="1">
    <source>
        <dbReference type="ARBA" id="ARBA00005791"/>
    </source>
</evidence>
<comment type="similarity">
    <text evidence="1">Belongs to the thioredoxin family. DsbA subfamily.</text>
</comment>
<evidence type="ECO:0000256" key="3">
    <source>
        <dbReference type="ARBA" id="ARBA00023002"/>
    </source>
</evidence>
<keyword evidence="6" id="KW-0472">Membrane</keyword>
<proteinExistence type="inferred from homology"/>
<dbReference type="PANTHER" id="PTHR13887:SF14">
    <property type="entry name" value="DISULFIDE BOND FORMATION PROTEIN D"/>
    <property type="match status" value="1"/>
</dbReference>
<protein>
    <submittedName>
        <fullName evidence="8">Protein-disulfide isomerase</fullName>
    </submittedName>
</protein>
<evidence type="ECO:0000256" key="5">
    <source>
        <dbReference type="ARBA" id="ARBA00023284"/>
    </source>
</evidence>